<sequence>NFDDNYQPTRRIDYIMCSPDLIPIESNVFCSIGSDHCAVLTKF</sequence>
<dbReference type="EMBL" id="BART01041764">
    <property type="protein sequence ID" value="GAH28762.1"/>
    <property type="molecule type" value="Genomic_DNA"/>
</dbReference>
<dbReference type="Gene3D" id="3.60.10.10">
    <property type="entry name" value="Endonuclease/exonuclease/phosphatase"/>
    <property type="match status" value="1"/>
</dbReference>
<feature type="non-terminal residue" evidence="1">
    <location>
        <position position="1"/>
    </location>
</feature>
<accession>X1E841</accession>
<dbReference type="AlphaFoldDB" id="X1E841"/>
<protein>
    <recommendedName>
        <fullName evidence="2">Endonuclease/exonuclease/phosphatase domain-containing protein</fullName>
    </recommendedName>
</protein>
<evidence type="ECO:0000313" key="1">
    <source>
        <dbReference type="EMBL" id="GAH28762.1"/>
    </source>
</evidence>
<comment type="caution">
    <text evidence="1">The sequence shown here is derived from an EMBL/GenBank/DDBJ whole genome shotgun (WGS) entry which is preliminary data.</text>
</comment>
<organism evidence="1">
    <name type="scientific">marine sediment metagenome</name>
    <dbReference type="NCBI Taxonomy" id="412755"/>
    <lineage>
        <taxon>unclassified sequences</taxon>
        <taxon>metagenomes</taxon>
        <taxon>ecological metagenomes</taxon>
    </lineage>
</organism>
<gene>
    <name evidence="1" type="ORF">S01H4_66946</name>
</gene>
<name>X1E841_9ZZZZ</name>
<evidence type="ECO:0008006" key="2">
    <source>
        <dbReference type="Google" id="ProtNLM"/>
    </source>
</evidence>
<dbReference type="InterPro" id="IPR036691">
    <property type="entry name" value="Endo/exonu/phosph_ase_sf"/>
</dbReference>
<proteinExistence type="predicted"/>
<reference evidence="1" key="1">
    <citation type="journal article" date="2014" name="Front. Microbiol.">
        <title>High frequency of phylogenetically diverse reductive dehalogenase-homologous genes in deep subseafloor sedimentary metagenomes.</title>
        <authorList>
            <person name="Kawai M."/>
            <person name="Futagami T."/>
            <person name="Toyoda A."/>
            <person name="Takaki Y."/>
            <person name="Nishi S."/>
            <person name="Hori S."/>
            <person name="Arai W."/>
            <person name="Tsubouchi T."/>
            <person name="Morono Y."/>
            <person name="Uchiyama I."/>
            <person name="Ito T."/>
            <person name="Fujiyama A."/>
            <person name="Inagaki F."/>
            <person name="Takami H."/>
        </authorList>
    </citation>
    <scope>NUCLEOTIDE SEQUENCE</scope>
    <source>
        <strain evidence="1">Expedition CK06-06</strain>
    </source>
</reference>
<dbReference type="SUPFAM" id="SSF56219">
    <property type="entry name" value="DNase I-like"/>
    <property type="match status" value="1"/>
</dbReference>